<protein>
    <submittedName>
        <fullName evidence="2">Uncharacterized protein</fullName>
    </submittedName>
</protein>
<proteinExistence type="predicted"/>
<keyword evidence="1" id="KW-0472">Membrane</keyword>
<evidence type="ECO:0000313" key="3">
    <source>
        <dbReference type="Proteomes" id="UP000788262"/>
    </source>
</evidence>
<dbReference type="Proteomes" id="UP000788262">
    <property type="component" value="Unassembled WGS sequence"/>
</dbReference>
<evidence type="ECO:0000256" key="1">
    <source>
        <dbReference type="SAM" id="Phobius"/>
    </source>
</evidence>
<reference evidence="2 3" key="1">
    <citation type="submission" date="2021-02" db="EMBL/GenBank/DDBJ databases">
        <title>Whole genome sequencing of Streptomyces actuosus VRA1.</title>
        <authorList>
            <person name="Sen G."/>
            <person name="Sen A."/>
        </authorList>
    </citation>
    <scope>NUCLEOTIDE SEQUENCE [LARGE SCALE GENOMIC DNA]</scope>
    <source>
        <strain evidence="2 3">VRA1</strain>
    </source>
</reference>
<dbReference type="RefSeq" id="WP_205383312.1">
    <property type="nucleotide sequence ID" value="NZ_JAFFZS010000008.1"/>
</dbReference>
<sequence length="61" mass="6129">MPLVAIALAALAVGFEQLVQWRFGPLGIVALVALTIGVKAKNAMIGGVGAVVLVMLLAQSG</sequence>
<organism evidence="2 3">
    <name type="scientific">Streptomyces actuosus</name>
    <dbReference type="NCBI Taxonomy" id="1885"/>
    <lineage>
        <taxon>Bacteria</taxon>
        <taxon>Bacillati</taxon>
        <taxon>Actinomycetota</taxon>
        <taxon>Actinomycetes</taxon>
        <taxon>Kitasatosporales</taxon>
        <taxon>Streptomycetaceae</taxon>
        <taxon>Streptomyces</taxon>
    </lineage>
</organism>
<accession>A0ABS2VPS2</accession>
<keyword evidence="1" id="KW-1133">Transmembrane helix</keyword>
<feature type="transmembrane region" description="Helical" evidence="1">
    <location>
        <begin position="28"/>
        <end position="58"/>
    </location>
</feature>
<gene>
    <name evidence="2" type="ORF">JS756_13505</name>
</gene>
<dbReference type="EMBL" id="JAFFZS010000008">
    <property type="protein sequence ID" value="MBN0045108.1"/>
    <property type="molecule type" value="Genomic_DNA"/>
</dbReference>
<comment type="caution">
    <text evidence="2">The sequence shown here is derived from an EMBL/GenBank/DDBJ whole genome shotgun (WGS) entry which is preliminary data.</text>
</comment>
<name>A0ABS2VPS2_STRAS</name>
<keyword evidence="1" id="KW-0812">Transmembrane</keyword>
<keyword evidence="3" id="KW-1185">Reference proteome</keyword>
<evidence type="ECO:0000313" key="2">
    <source>
        <dbReference type="EMBL" id="MBN0045108.1"/>
    </source>
</evidence>